<dbReference type="Gene3D" id="2.30.30.40">
    <property type="entry name" value="SH3 Domains"/>
    <property type="match status" value="1"/>
</dbReference>
<feature type="domain" description="CheW-like" evidence="2">
    <location>
        <begin position="118"/>
        <end position="255"/>
    </location>
</feature>
<dbReference type="RefSeq" id="WP_070965832.1">
    <property type="nucleotide sequence ID" value="NZ_CP017715.1"/>
</dbReference>
<dbReference type="InterPro" id="IPR002545">
    <property type="entry name" value="CheW-lke_dom"/>
</dbReference>
<dbReference type="Pfam" id="PF01584">
    <property type="entry name" value="CheW"/>
    <property type="match status" value="1"/>
</dbReference>
<dbReference type="PROSITE" id="PS50851">
    <property type="entry name" value="CHEW"/>
    <property type="match status" value="1"/>
</dbReference>
<reference evidence="3 4" key="1">
    <citation type="submission" date="2016-10" db="EMBL/GenBank/DDBJ databases">
        <title>Marinobacter salinus sp. nov., a moderately halophilic bacterium isolated from a tidal flat environment.</title>
        <authorList>
            <person name="Park S.-J."/>
        </authorList>
    </citation>
    <scope>NUCLEOTIDE SEQUENCE [LARGE SCALE GENOMIC DNA]</scope>
    <source>
        <strain evidence="3 4">Hb8</strain>
    </source>
</reference>
<dbReference type="EMBL" id="CP017715">
    <property type="protein sequence ID" value="AOY87228.1"/>
    <property type="molecule type" value="Genomic_DNA"/>
</dbReference>
<evidence type="ECO:0000256" key="1">
    <source>
        <dbReference type="SAM" id="MobiDB-lite"/>
    </source>
</evidence>
<sequence length="265" mass="29392">MADGKLTSLADPANAIASYLDELLHTATDQALQEKSVAETPEPEVKLRSEVRAAVGVEAEKVAEKTTPRPAERKVVSPVPAVEPPAVAKTPSVESSSEPDVGREPVAPPSRPEWSEKPFECLIFTVAGLQLAVPLILLGAIHRVEEEIRPIPGSPRWYMGIRPDRDQNLRVVDTAEWIMAGRVPDNARDNYRFVIRLDNSDWGLACDDVAQSFTLKPDEVRWRTARSKRPWLAGTVIDQMCALIDVRTMADLLVRAEREHHLDLS</sequence>
<dbReference type="InterPro" id="IPR014506">
    <property type="entry name" value="UCP020479_CheW"/>
</dbReference>
<dbReference type="GO" id="GO:0007165">
    <property type="term" value="P:signal transduction"/>
    <property type="evidence" value="ECO:0007669"/>
    <property type="project" value="InterPro"/>
</dbReference>
<feature type="region of interest" description="Disordered" evidence="1">
    <location>
        <begin position="60"/>
        <end position="113"/>
    </location>
</feature>
<dbReference type="Proteomes" id="UP000177445">
    <property type="component" value="Chromosome"/>
</dbReference>
<accession>A0A1D9GHV8</accession>
<feature type="compositionally biased region" description="Basic and acidic residues" evidence="1">
    <location>
        <begin position="60"/>
        <end position="75"/>
    </location>
</feature>
<dbReference type="AlphaFoldDB" id="A0A1D9GHV8"/>
<dbReference type="KEGG" id="msq:BKP64_02975"/>
<evidence type="ECO:0000313" key="4">
    <source>
        <dbReference type="Proteomes" id="UP000177445"/>
    </source>
</evidence>
<evidence type="ECO:0000313" key="3">
    <source>
        <dbReference type="EMBL" id="AOY87228.1"/>
    </source>
</evidence>
<dbReference type="InterPro" id="IPR036061">
    <property type="entry name" value="CheW-like_dom_sf"/>
</dbReference>
<dbReference type="Gene3D" id="2.40.50.180">
    <property type="entry name" value="CheA-289, Domain 4"/>
    <property type="match status" value="1"/>
</dbReference>
<name>A0A1D9GHV8_9GAMM</name>
<feature type="compositionally biased region" description="Low complexity" evidence="1">
    <location>
        <begin position="76"/>
        <end position="91"/>
    </location>
</feature>
<proteinExistence type="predicted"/>
<dbReference type="SMART" id="SM00260">
    <property type="entry name" value="CheW"/>
    <property type="match status" value="1"/>
</dbReference>
<dbReference type="OrthoDB" id="5565759at2"/>
<evidence type="ECO:0000259" key="2">
    <source>
        <dbReference type="PROSITE" id="PS50851"/>
    </source>
</evidence>
<keyword evidence="4" id="KW-1185">Reference proteome</keyword>
<organism evidence="3 4">
    <name type="scientific">Marinobacter salinus</name>
    <dbReference type="NCBI Taxonomy" id="1874317"/>
    <lineage>
        <taxon>Bacteria</taxon>
        <taxon>Pseudomonadati</taxon>
        <taxon>Pseudomonadota</taxon>
        <taxon>Gammaproteobacteria</taxon>
        <taxon>Pseudomonadales</taxon>
        <taxon>Marinobacteraceae</taxon>
        <taxon>Marinobacter</taxon>
    </lineage>
</organism>
<dbReference type="GO" id="GO:0006935">
    <property type="term" value="P:chemotaxis"/>
    <property type="evidence" value="ECO:0007669"/>
    <property type="project" value="InterPro"/>
</dbReference>
<protein>
    <submittedName>
        <fullName evidence="3">Chemotaxis protein CheW</fullName>
    </submittedName>
</protein>
<dbReference type="STRING" id="1874317.BKP64_02975"/>
<dbReference type="SUPFAM" id="SSF50341">
    <property type="entry name" value="CheW-like"/>
    <property type="match status" value="1"/>
</dbReference>
<gene>
    <name evidence="3" type="ORF">BKP64_02975</name>
</gene>
<dbReference type="PIRSF" id="PIRSF020479">
    <property type="entry name" value="UCP020479_CheW"/>
    <property type="match status" value="1"/>
</dbReference>